<organism evidence="2 3">
    <name type="scientific">Pleuronectes platessa</name>
    <name type="common">European plaice</name>
    <dbReference type="NCBI Taxonomy" id="8262"/>
    <lineage>
        <taxon>Eukaryota</taxon>
        <taxon>Metazoa</taxon>
        <taxon>Chordata</taxon>
        <taxon>Craniata</taxon>
        <taxon>Vertebrata</taxon>
        <taxon>Euteleostomi</taxon>
        <taxon>Actinopterygii</taxon>
        <taxon>Neopterygii</taxon>
        <taxon>Teleostei</taxon>
        <taxon>Neoteleostei</taxon>
        <taxon>Acanthomorphata</taxon>
        <taxon>Carangaria</taxon>
        <taxon>Pleuronectiformes</taxon>
        <taxon>Pleuronectoidei</taxon>
        <taxon>Pleuronectidae</taxon>
        <taxon>Pleuronectes</taxon>
    </lineage>
</organism>
<gene>
    <name evidence="2" type="ORF">PLEPLA_LOCUS6557</name>
</gene>
<name>A0A9N7TT76_PLEPL</name>
<dbReference type="AlphaFoldDB" id="A0A9N7TT76"/>
<dbReference type="EMBL" id="CADEAL010000337">
    <property type="protein sequence ID" value="CAB1418731.1"/>
    <property type="molecule type" value="Genomic_DNA"/>
</dbReference>
<evidence type="ECO:0000256" key="1">
    <source>
        <dbReference type="SAM" id="MobiDB-lite"/>
    </source>
</evidence>
<reference evidence="2" key="1">
    <citation type="submission" date="2020-03" db="EMBL/GenBank/DDBJ databases">
        <authorList>
            <person name="Weist P."/>
        </authorList>
    </citation>
    <scope>NUCLEOTIDE SEQUENCE</scope>
</reference>
<sequence>MCVVFTAPRRSGHSQTPLGRKWTKLRSEAESAELRTCVTCRRVVPPESRSRSWKSLWNKNQRVRVGPRGSAHTEAGFRSLRAAGASVTGRRGVQEEKSDQEPEESSLGVSCLSVRGRERLTGGGATSPPLSMAL</sequence>
<feature type="region of interest" description="Disordered" evidence="1">
    <location>
        <begin position="64"/>
        <end position="134"/>
    </location>
</feature>
<comment type="caution">
    <text evidence="2">The sequence shown here is derived from an EMBL/GenBank/DDBJ whole genome shotgun (WGS) entry which is preliminary data.</text>
</comment>
<evidence type="ECO:0000313" key="2">
    <source>
        <dbReference type="EMBL" id="CAB1418731.1"/>
    </source>
</evidence>
<accession>A0A9N7TT76</accession>
<keyword evidence="3" id="KW-1185">Reference proteome</keyword>
<evidence type="ECO:0000313" key="3">
    <source>
        <dbReference type="Proteomes" id="UP001153269"/>
    </source>
</evidence>
<protein>
    <submittedName>
        <fullName evidence="2">Uncharacterized protein</fullName>
    </submittedName>
</protein>
<proteinExistence type="predicted"/>
<dbReference type="Proteomes" id="UP001153269">
    <property type="component" value="Unassembled WGS sequence"/>
</dbReference>